<dbReference type="EMBL" id="FUKJ01000190">
    <property type="protein sequence ID" value="SJM92411.1"/>
    <property type="molecule type" value="Genomic_DNA"/>
</dbReference>
<gene>
    <name evidence="2" type="ORF">CRENPOLYSF2_270022</name>
</gene>
<dbReference type="RefSeq" id="WP_087146948.1">
    <property type="nucleotide sequence ID" value="NZ_FUKJ01000190.1"/>
</dbReference>
<accession>A0A1R4H8Q3</accession>
<feature type="signal peptide" evidence="1">
    <location>
        <begin position="1"/>
        <end position="20"/>
    </location>
</feature>
<sequence length="131" mass="14489">MKRKIVTTALLLAAPMFANATITNTATQQVCTQTGTDTAPVAATFSATWNTGGLNRNLDRTVYGRDIIAYKIKWFPSLSKPGFWSDWFVTGVNDLDPKTTPGTPAIPISNVNARLSWVYFYDHPHQYISCS</sequence>
<evidence type="ECO:0000256" key="1">
    <source>
        <dbReference type="SAM" id="SignalP"/>
    </source>
</evidence>
<reference evidence="3" key="1">
    <citation type="submission" date="2017-02" db="EMBL/GenBank/DDBJ databases">
        <authorList>
            <person name="Daims H."/>
        </authorList>
    </citation>
    <scope>NUCLEOTIDE SEQUENCE [LARGE SCALE GENOMIC DNA]</scope>
</reference>
<keyword evidence="3" id="KW-1185">Reference proteome</keyword>
<organism evidence="2 3">
    <name type="scientific">Crenothrix polyspora</name>
    <dbReference type="NCBI Taxonomy" id="360316"/>
    <lineage>
        <taxon>Bacteria</taxon>
        <taxon>Pseudomonadati</taxon>
        <taxon>Pseudomonadota</taxon>
        <taxon>Gammaproteobacteria</taxon>
        <taxon>Methylococcales</taxon>
        <taxon>Crenotrichaceae</taxon>
        <taxon>Crenothrix</taxon>
    </lineage>
</organism>
<name>A0A1R4H8Q3_9GAMM</name>
<keyword evidence="1" id="KW-0732">Signal</keyword>
<proteinExistence type="predicted"/>
<protein>
    <submittedName>
        <fullName evidence="2">Uncharacterized protein</fullName>
    </submittedName>
</protein>
<evidence type="ECO:0000313" key="3">
    <source>
        <dbReference type="Proteomes" id="UP000195442"/>
    </source>
</evidence>
<feature type="chain" id="PRO_5013045790" evidence="1">
    <location>
        <begin position="21"/>
        <end position="131"/>
    </location>
</feature>
<dbReference type="OrthoDB" id="583230at2"/>
<dbReference type="Proteomes" id="UP000195442">
    <property type="component" value="Unassembled WGS sequence"/>
</dbReference>
<evidence type="ECO:0000313" key="2">
    <source>
        <dbReference type="EMBL" id="SJM92411.1"/>
    </source>
</evidence>
<dbReference type="AlphaFoldDB" id="A0A1R4H8Q3"/>